<feature type="transmembrane region" description="Helical" evidence="7">
    <location>
        <begin position="194"/>
        <end position="215"/>
    </location>
</feature>
<dbReference type="InterPro" id="IPR005467">
    <property type="entry name" value="His_kinase_dom"/>
</dbReference>
<dbReference type="Gene3D" id="3.30.565.10">
    <property type="entry name" value="Histidine kinase-like ATPase, C-terminal domain"/>
    <property type="match status" value="1"/>
</dbReference>
<feature type="domain" description="Histidine kinase" evidence="8">
    <location>
        <begin position="452"/>
        <end position="662"/>
    </location>
</feature>
<keyword evidence="5 9" id="KW-0418">Kinase</keyword>
<feature type="coiled-coil region" evidence="6">
    <location>
        <begin position="422"/>
        <end position="452"/>
    </location>
</feature>
<dbReference type="PROSITE" id="PS50109">
    <property type="entry name" value="HIS_KIN"/>
    <property type="match status" value="1"/>
</dbReference>
<keyword evidence="6" id="KW-0175">Coiled coil</keyword>
<feature type="transmembrane region" description="Helical" evidence="7">
    <location>
        <begin position="222"/>
        <end position="242"/>
    </location>
</feature>
<keyword evidence="7" id="KW-0472">Membrane</keyword>
<evidence type="ECO:0000256" key="5">
    <source>
        <dbReference type="ARBA" id="ARBA00022777"/>
    </source>
</evidence>
<keyword evidence="7" id="KW-1133">Transmembrane helix</keyword>
<dbReference type="Gene3D" id="1.10.287.130">
    <property type="match status" value="1"/>
</dbReference>
<evidence type="ECO:0000256" key="4">
    <source>
        <dbReference type="ARBA" id="ARBA00022679"/>
    </source>
</evidence>
<dbReference type="InterPro" id="IPR050428">
    <property type="entry name" value="TCS_sensor_his_kinase"/>
</dbReference>
<keyword evidence="4" id="KW-0808">Transferase</keyword>
<dbReference type="GO" id="GO:0016301">
    <property type="term" value="F:kinase activity"/>
    <property type="evidence" value="ECO:0007669"/>
    <property type="project" value="UniProtKB-KW"/>
</dbReference>
<evidence type="ECO:0000256" key="7">
    <source>
        <dbReference type="SAM" id="Phobius"/>
    </source>
</evidence>
<evidence type="ECO:0000256" key="2">
    <source>
        <dbReference type="ARBA" id="ARBA00012438"/>
    </source>
</evidence>
<protein>
    <recommendedName>
        <fullName evidence="2">histidine kinase</fullName>
        <ecNumber evidence="2">2.7.13.3</ecNumber>
    </recommendedName>
</protein>
<dbReference type="PANTHER" id="PTHR45436">
    <property type="entry name" value="SENSOR HISTIDINE KINASE YKOH"/>
    <property type="match status" value="1"/>
</dbReference>
<name>A0ABS5DTV8_9BURK</name>
<organism evidence="9 10">
    <name type="scientific">Ideonella paludis</name>
    <dbReference type="NCBI Taxonomy" id="1233411"/>
    <lineage>
        <taxon>Bacteria</taxon>
        <taxon>Pseudomonadati</taxon>
        <taxon>Pseudomonadota</taxon>
        <taxon>Betaproteobacteria</taxon>
        <taxon>Burkholderiales</taxon>
        <taxon>Sphaerotilaceae</taxon>
        <taxon>Ideonella</taxon>
    </lineage>
</organism>
<evidence type="ECO:0000256" key="6">
    <source>
        <dbReference type="SAM" id="Coils"/>
    </source>
</evidence>
<evidence type="ECO:0000313" key="9">
    <source>
        <dbReference type="EMBL" id="MBQ0934545.1"/>
    </source>
</evidence>
<dbReference type="EMBL" id="JAGQDG010000001">
    <property type="protein sequence ID" value="MBQ0934545.1"/>
    <property type="molecule type" value="Genomic_DNA"/>
</dbReference>
<keyword evidence="3" id="KW-0597">Phosphoprotein</keyword>
<reference evidence="9 10" key="1">
    <citation type="submission" date="2021-04" db="EMBL/GenBank/DDBJ databases">
        <title>The genome sequence of type strain Ideonella paludis KCTC 32238.</title>
        <authorList>
            <person name="Liu Y."/>
        </authorList>
    </citation>
    <scope>NUCLEOTIDE SEQUENCE [LARGE SCALE GENOMIC DNA]</scope>
    <source>
        <strain evidence="9 10">KCTC 32238</strain>
    </source>
</reference>
<feature type="transmembrane region" description="Helical" evidence="7">
    <location>
        <begin position="374"/>
        <end position="393"/>
    </location>
</feature>
<feature type="transmembrane region" description="Helical" evidence="7">
    <location>
        <begin position="254"/>
        <end position="278"/>
    </location>
</feature>
<evidence type="ECO:0000256" key="1">
    <source>
        <dbReference type="ARBA" id="ARBA00000085"/>
    </source>
</evidence>
<evidence type="ECO:0000259" key="8">
    <source>
        <dbReference type="PROSITE" id="PS50109"/>
    </source>
</evidence>
<keyword evidence="10" id="KW-1185">Reference proteome</keyword>
<dbReference type="SMART" id="SM00388">
    <property type="entry name" value="HisKA"/>
    <property type="match status" value="1"/>
</dbReference>
<dbReference type="SUPFAM" id="SSF55874">
    <property type="entry name" value="ATPase domain of HSP90 chaperone/DNA topoisomerase II/histidine kinase"/>
    <property type="match status" value="1"/>
</dbReference>
<gene>
    <name evidence="9" type="ORF">KAK11_04315</name>
</gene>
<dbReference type="CDD" id="cd00082">
    <property type="entry name" value="HisKA"/>
    <property type="match status" value="1"/>
</dbReference>
<dbReference type="RefSeq" id="WP_210806489.1">
    <property type="nucleotide sequence ID" value="NZ_JAGQDG010000001.1"/>
</dbReference>
<feature type="transmembrane region" description="Helical" evidence="7">
    <location>
        <begin position="290"/>
        <end position="306"/>
    </location>
</feature>
<keyword evidence="7" id="KW-0812">Transmembrane</keyword>
<proteinExistence type="predicted"/>
<evidence type="ECO:0000313" key="10">
    <source>
        <dbReference type="Proteomes" id="UP000672097"/>
    </source>
</evidence>
<dbReference type="PANTHER" id="PTHR45436:SF5">
    <property type="entry name" value="SENSOR HISTIDINE KINASE TRCS"/>
    <property type="match status" value="1"/>
</dbReference>
<accession>A0ABS5DTV8</accession>
<dbReference type="EC" id="2.7.13.3" evidence="2"/>
<dbReference type="InterPro" id="IPR036890">
    <property type="entry name" value="HATPase_C_sf"/>
</dbReference>
<evidence type="ECO:0000256" key="3">
    <source>
        <dbReference type="ARBA" id="ARBA00022553"/>
    </source>
</evidence>
<dbReference type="InterPro" id="IPR003661">
    <property type="entry name" value="HisK_dim/P_dom"/>
</dbReference>
<dbReference type="SUPFAM" id="SSF47384">
    <property type="entry name" value="Homodimeric domain of signal transducing histidine kinase"/>
    <property type="match status" value="1"/>
</dbReference>
<feature type="transmembrane region" description="Helical" evidence="7">
    <location>
        <begin position="312"/>
        <end position="332"/>
    </location>
</feature>
<dbReference type="Proteomes" id="UP000672097">
    <property type="component" value="Unassembled WGS sequence"/>
</dbReference>
<feature type="transmembrane region" description="Helical" evidence="7">
    <location>
        <begin position="344"/>
        <end position="362"/>
    </location>
</feature>
<comment type="catalytic activity">
    <reaction evidence="1">
        <text>ATP + protein L-histidine = ADP + protein N-phospho-L-histidine.</text>
        <dbReference type="EC" id="2.7.13.3"/>
    </reaction>
</comment>
<comment type="caution">
    <text evidence="9">The sequence shown here is derived from an EMBL/GenBank/DDBJ whole genome shotgun (WGS) entry which is preliminary data.</text>
</comment>
<sequence length="662" mass="73028">MSAVLSPLKIPRWSKNWLRISPVLFLLCVAALLLLPRQAPVQGFELWYSEPGEVYHTPTEALASFRRGEFDITRVNGSGRPQTGDDCWWVLQIPPDHRWGKDPRLTVGMPLLDQVTLYRVQPGDTRIDKVGEGGLYVPPAARHMRDRQAAFRLADGGPPHGLWLIQVHATSNHAVTIHIESQGDHTTRVFRENLLLWTMVTFCAAVYLGALWAATVLKDDQLYVWATLIAGFTLYALAWNGVLAASLDWHHPGVVHAILLTATWLAGISIASVLRAFLPDEQQSSRAAVWLVRWGALAAAAGLVSLSMGGSIILGAALWTIPLFLIAPWVVWHGVQAGQRYARRYGGLFIFHSLTVGYQYAGEVGLVPLDALSMYGWQVVAGVSIAGLLLNIVSEIARERQAQLYEQATLKRDLQLERDALRHKVLRRASELEQANADLMEAEQAHRRLLSMASHEFRTPAAMIKASLDSLRYESSPPSPDTLAPLAELRAASEQLVELTNRVILLDQWRQWVQSPQMQAVDLREWLLEMAGDYSEDMTLGLGLPDDDAPCVIHADTRLLRGAFTIVINHALARSSRQPNAVILSLSRGVLGLRLCVSDDGPRLSPAEANALHNALIPIEPLRLTEDLGWSMVSAVGAKLGGHTRAEMPEAGGLHILMELPP</sequence>
<dbReference type="InterPro" id="IPR036097">
    <property type="entry name" value="HisK_dim/P_sf"/>
</dbReference>